<gene>
    <name evidence="1" type="ORF">EGT49_03700</name>
</gene>
<protein>
    <submittedName>
        <fullName evidence="1">Uncharacterized protein</fullName>
    </submittedName>
</protein>
<evidence type="ECO:0000313" key="1">
    <source>
        <dbReference type="EMBL" id="TGD24373.1"/>
    </source>
</evidence>
<sequence>MKSIFETIDSETGVPGVYLDKMSNGFVAAFPKVIKGQRKMKCQTFEESLRVRNSAYKVYRSMEPQSAKVILSNISKSELLKMTKPSEVQSVIDKYMSRNQRKSTTLKAQNKPASNRVLLIPREFEALGKKVIEYKNRNTELSYIFKFIADRYDRNSPLNKMYYESMRNNGKSRREMDKLIVNIFYSSQIEFEEPKFRLKFSDNQYLKTKDGKFEIVNKEKAQQFSENQLIILNKTFSIDKFIKEEV</sequence>
<accession>A0A4Z0JN93</accession>
<proteinExistence type="predicted"/>
<evidence type="ECO:0000313" key="2">
    <source>
        <dbReference type="Proteomes" id="UP000298021"/>
    </source>
</evidence>
<comment type="caution">
    <text evidence="1">The sequence shown here is derived from an EMBL/GenBank/DDBJ whole genome shotgun (WGS) entry which is preliminary data.</text>
</comment>
<dbReference type="AlphaFoldDB" id="A0A4Z0JN93"/>
<keyword evidence="2" id="KW-1185">Reference proteome</keyword>
<dbReference type="Proteomes" id="UP000298021">
    <property type="component" value="Unassembled WGS sequence"/>
</dbReference>
<dbReference type="EMBL" id="RKLY01000006">
    <property type="protein sequence ID" value="TGD24373.1"/>
    <property type="molecule type" value="Genomic_DNA"/>
</dbReference>
<name>A0A4Z0JN93_9LACO</name>
<reference evidence="1 2" key="1">
    <citation type="submission" date="2018-10" db="EMBL/GenBank/DDBJ databases">
        <title>Lactobacillus sp. R7 and Lactobacillus sp. R19 isolated from fermented mustard green product of Taiwan.</title>
        <authorList>
            <person name="Lin S.-T."/>
        </authorList>
    </citation>
    <scope>NUCLEOTIDE SEQUENCE [LARGE SCALE GENOMIC DNA]</scope>
    <source>
        <strain evidence="1 2">BCRC 81127</strain>
    </source>
</reference>
<organism evidence="1 2">
    <name type="scientific">Companilactobacillus suantsaicola</name>
    <dbReference type="NCBI Taxonomy" id="2487723"/>
    <lineage>
        <taxon>Bacteria</taxon>
        <taxon>Bacillati</taxon>
        <taxon>Bacillota</taxon>
        <taxon>Bacilli</taxon>
        <taxon>Lactobacillales</taxon>
        <taxon>Lactobacillaceae</taxon>
        <taxon>Companilactobacillus</taxon>
    </lineage>
</organism>